<dbReference type="InterPro" id="IPR023996">
    <property type="entry name" value="TonB-dep_OMP_SusC/RagA"/>
</dbReference>
<dbReference type="Pfam" id="PF07660">
    <property type="entry name" value="STN"/>
    <property type="match status" value="1"/>
</dbReference>
<dbReference type="InterPro" id="IPR023997">
    <property type="entry name" value="TonB-dep_OMP_SusC/RagA_CS"/>
</dbReference>
<evidence type="ECO:0000256" key="5">
    <source>
        <dbReference type="ARBA" id="ARBA00023136"/>
    </source>
</evidence>
<evidence type="ECO:0000256" key="7">
    <source>
        <dbReference type="PROSITE-ProRule" id="PRU01360"/>
    </source>
</evidence>
<evidence type="ECO:0000313" key="9">
    <source>
        <dbReference type="EMBL" id="AMP97535.1"/>
    </source>
</evidence>
<keyword evidence="4 7" id="KW-0812">Transmembrane</keyword>
<dbReference type="PATRIC" id="fig|188932.3.peg.597"/>
<dbReference type="PROSITE" id="PS52016">
    <property type="entry name" value="TONB_DEPENDENT_REC_3"/>
    <property type="match status" value="1"/>
</dbReference>
<dbReference type="AlphaFoldDB" id="A0A127V8F1"/>
<evidence type="ECO:0000313" key="10">
    <source>
        <dbReference type="Proteomes" id="UP000071561"/>
    </source>
</evidence>
<dbReference type="SMART" id="SM00965">
    <property type="entry name" value="STN"/>
    <property type="match status" value="1"/>
</dbReference>
<dbReference type="Gene3D" id="2.60.40.1120">
    <property type="entry name" value="Carboxypeptidase-like, regulatory domain"/>
    <property type="match status" value="1"/>
</dbReference>
<dbReference type="Proteomes" id="UP000071561">
    <property type="component" value="Chromosome"/>
</dbReference>
<sequence length="1187" mass="132677">MYKNCTHLLCLPHAQSKLWRIMKLTTFLLFALIMQVSAGTYAQKITLSAKNAELFRIFDRISDQSGYDFIVTYSLLKDAHKVNINVKDAELKDVLDEIFKNQPLEFSIGNKTVLIKKKKLSFVDKLISRYQEIEVKGKVLDEHNLPLPGATVKIKGTKKHTLTNSNGEFNLSNVDDQAVVVISFLGYQSKEIPAQENMGIIKLTEQTGQLEEVTVSTGYQTLPKERVTGAFSTIPVKKLEQQRLSSLNSLLEGRVAGYNNGLIRGTTSMRGVTNPLYVIDGFPVENTKYNTSGTITENLPGLNLEDIESITVLKDAAAASIYGARAANGVVVIVTKKPKKGKVQISASSTLTISSPAVYTGNLTSSADIIDIEKEWEIRNPELKAVNSAAYAANLLTNAGYQSQGIKAILAKYAGTLTQAQLDAKLNQLASGGYQYYDDVKKYSKRNPLYQQYNVSAGTASESNSFYSSLTYRNDKSENKYTKDETLGLNINNTTKINKWLTLELSNYLSYNNAAQQSYNTSSPGYTYLPYDRLTNEDRTNFTSTAASRLSANTMSLISTNGLYNMDITPLDEQGRNLGRLKSFSNRSFIKLNANITKWLSYRSTFQYEFGSDRFNRLYEKDSYYVRDMINGYAGKVGQGPVTFNMPYGNINYDQNNFTSASNFRQQLNIDKTFGDKHNLTAIVGTEIKNTKLEFKDQYLYNYDPNVLTFDLIDAKALAAVQGAILGGKYFSNSDIATQRENVNRFVSVYANAAYAYDSKYLVTGSLRWDRSNLWGTNSKYQNKPLWSVGGGWNIYKESFFNAGWVDLLKLRVSHGIGGNIAKDAAPYLTAYYNSNNNVGGQSGTVSSRPNPLLSWEKTTTNNIGTDFALFKNRISGSVDYYHKQGKDLLASTMGVPTEGFGYSTYAINNGEMTNKGIEISISADVIRSKELTWNTSILYAHNKNKVTYVNIEAPVYYLQLDQPQAYPRIGNPYNALYSYRWAGLSADGLPQVYNEKGEKVLSSPATLESIVYSGSTVPVYSGSWNNLLEYKNFSFSFLLTFEGGHKMRNTFLPALGSSYNSALGGYVTEITAVNKEITNRWKNPGDENRTDIPRLVFAEDPAYNSQSADIYQKSDINVIDASNIRLRNISIAYRLPKAFIKKANLENLRFQFNVENAFTIAKSKDAKYLLNGYLPANYVWGVYVNF</sequence>
<dbReference type="InterPro" id="IPR037066">
    <property type="entry name" value="Plug_dom_sf"/>
</dbReference>
<gene>
    <name evidence="9" type="ORF">AY601_0582</name>
</gene>
<evidence type="ECO:0000256" key="4">
    <source>
        <dbReference type="ARBA" id="ARBA00022692"/>
    </source>
</evidence>
<name>A0A127V8F1_9SPHI</name>
<dbReference type="InterPro" id="IPR012910">
    <property type="entry name" value="Plug_dom"/>
</dbReference>
<evidence type="ECO:0000256" key="3">
    <source>
        <dbReference type="ARBA" id="ARBA00022452"/>
    </source>
</evidence>
<evidence type="ECO:0000256" key="6">
    <source>
        <dbReference type="ARBA" id="ARBA00023237"/>
    </source>
</evidence>
<dbReference type="KEGG" id="pcm:AY601_0582"/>
<accession>A0A127V8F1</accession>
<organism evidence="9 10">
    <name type="scientific">Pedobacter cryoconitis</name>
    <dbReference type="NCBI Taxonomy" id="188932"/>
    <lineage>
        <taxon>Bacteria</taxon>
        <taxon>Pseudomonadati</taxon>
        <taxon>Bacteroidota</taxon>
        <taxon>Sphingobacteriia</taxon>
        <taxon>Sphingobacteriales</taxon>
        <taxon>Sphingobacteriaceae</taxon>
        <taxon>Pedobacter</taxon>
    </lineage>
</organism>
<comment type="similarity">
    <text evidence="7">Belongs to the TonB-dependent receptor family.</text>
</comment>
<keyword evidence="2 7" id="KW-0813">Transport</keyword>
<keyword evidence="6 7" id="KW-0998">Cell outer membrane</keyword>
<dbReference type="NCBIfam" id="TIGR04056">
    <property type="entry name" value="OMP_RagA_SusC"/>
    <property type="match status" value="1"/>
</dbReference>
<evidence type="ECO:0000256" key="1">
    <source>
        <dbReference type="ARBA" id="ARBA00004571"/>
    </source>
</evidence>
<dbReference type="SUPFAM" id="SSF49464">
    <property type="entry name" value="Carboxypeptidase regulatory domain-like"/>
    <property type="match status" value="1"/>
</dbReference>
<feature type="domain" description="Secretin/TonB short N-terminal" evidence="8">
    <location>
        <begin position="67"/>
        <end position="118"/>
    </location>
</feature>
<dbReference type="EMBL" id="CP014504">
    <property type="protein sequence ID" value="AMP97535.1"/>
    <property type="molecule type" value="Genomic_DNA"/>
</dbReference>
<dbReference type="SUPFAM" id="SSF56935">
    <property type="entry name" value="Porins"/>
    <property type="match status" value="1"/>
</dbReference>
<evidence type="ECO:0000259" key="8">
    <source>
        <dbReference type="SMART" id="SM00965"/>
    </source>
</evidence>
<protein>
    <submittedName>
        <fullName evidence="9">Outer membrane protein</fullName>
    </submittedName>
</protein>
<dbReference type="Pfam" id="PF07715">
    <property type="entry name" value="Plug"/>
    <property type="match status" value="1"/>
</dbReference>
<dbReference type="Gene3D" id="2.170.130.10">
    <property type="entry name" value="TonB-dependent receptor, plug domain"/>
    <property type="match status" value="1"/>
</dbReference>
<dbReference type="InterPro" id="IPR039426">
    <property type="entry name" value="TonB-dep_rcpt-like"/>
</dbReference>
<reference evidence="9 10" key="1">
    <citation type="submission" date="2016-03" db="EMBL/GenBank/DDBJ databases">
        <title>Complete genome sequence of Pedobacter cryoconitis PAMC 27485.</title>
        <authorList>
            <person name="Lee J."/>
            <person name="Kim O.-S."/>
        </authorList>
    </citation>
    <scope>NUCLEOTIDE SEQUENCE [LARGE SCALE GENOMIC DNA]</scope>
    <source>
        <strain evidence="9 10">PAMC 27485</strain>
    </source>
</reference>
<dbReference type="InterPro" id="IPR011662">
    <property type="entry name" value="Secretin/TonB_short_N"/>
</dbReference>
<dbReference type="Pfam" id="PF13715">
    <property type="entry name" value="CarbopepD_reg_2"/>
    <property type="match status" value="1"/>
</dbReference>
<dbReference type="Gene3D" id="2.40.170.20">
    <property type="entry name" value="TonB-dependent receptor, beta-barrel domain"/>
    <property type="match status" value="1"/>
</dbReference>
<dbReference type="NCBIfam" id="TIGR04057">
    <property type="entry name" value="SusC_RagA_signa"/>
    <property type="match status" value="1"/>
</dbReference>
<evidence type="ECO:0000256" key="2">
    <source>
        <dbReference type="ARBA" id="ARBA00022448"/>
    </source>
</evidence>
<keyword evidence="5 7" id="KW-0472">Membrane</keyword>
<dbReference type="GO" id="GO:0009279">
    <property type="term" value="C:cell outer membrane"/>
    <property type="evidence" value="ECO:0007669"/>
    <property type="project" value="UniProtKB-SubCell"/>
</dbReference>
<dbReference type="InterPro" id="IPR008969">
    <property type="entry name" value="CarboxyPept-like_regulatory"/>
</dbReference>
<dbReference type="InterPro" id="IPR036942">
    <property type="entry name" value="Beta-barrel_TonB_sf"/>
</dbReference>
<comment type="subcellular location">
    <subcellularLocation>
        <location evidence="1 7">Cell outer membrane</location>
        <topology evidence="1 7">Multi-pass membrane protein</topology>
    </subcellularLocation>
</comment>
<keyword evidence="10" id="KW-1185">Reference proteome</keyword>
<proteinExistence type="inferred from homology"/>
<keyword evidence="3 7" id="KW-1134">Transmembrane beta strand</keyword>